<reference evidence="11 12" key="1">
    <citation type="submission" date="2019-02" db="EMBL/GenBank/DDBJ databases">
        <title>Ureibacillus thermophilus.</title>
        <authorList>
            <person name="Sunny J.S."/>
            <person name="Natarajan A."/>
            <person name="Saleena L.M."/>
        </authorList>
    </citation>
    <scope>NUCLEOTIDE SEQUENCE [LARGE SCALE GENOMIC DNA]</scope>
    <source>
        <strain evidence="11 12">LM102</strain>
    </source>
</reference>
<feature type="coiled-coil region" evidence="7">
    <location>
        <begin position="359"/>
        <end position="386"/>
    </location>
</feature>
<dbReference type="CDD" id="cd11386">
    <property type="entry name" value="MCP_signal"/>
    <property type="match status" value="1"/>
</dbReference>
<name>A0A4V1A2W6_9BACL</name>
<dbReference type="SUPFAM" id="SSF58104">
    <property type="entry name" value="Methyl-accepting chemotaxis protein (MCP) signaling domain"/>
    <property type="match status" value="1"/>
</dbReference>
<evidence type="ECO:0000256" key="8">
    <source>
        <dbReference type="SAM" id="Phobius"/>
    </source>
</evidence>
<feature type="transmembrane region" description="Helical" evidence="8">
    <location>
        <begin position="9"/>
        <end position="29"/>
    </location>
</feature>
<dbReference type="PANTHER" id="PTHR32089:SF112">
    <property type="entry name" value="LYSOZYME-LIKE PROTEIN-RELATED"/>
    <property type="match status" value="1"/>
</dbReference>
<protein>
    <submittedName>
        <fullName evidence="11">Methyl-accepting chemotaxis protein</fullName>
    </submittedName>
</protein>
<evidence type="ECO:0000259" key="10">
    <source>
        <dbReference type="PROSITE" id="PS50885"/>
    </source>
</evidence>
<dbReference type="CDD" id="cd06225">
    <property type="entry name" value="HAMP"/>
    <property type="match status" value="1"/>
</dbReference>
<accession>A0A4V1A2W6</accession>
<keyword evidence="4 6" id="KW-0807">Transducer</keyword>
<evidence type="ECO:0000313" key="11">
    <source>
        <dbReference type="EMBL" id="QBK25180.1"/>
    </source>
</evidence>
<dbReference type="GO" id="GO:0007165">
    <property type="term" value="P:signal transduction"/>
    <property type="evidence" value="ECO:0007669"/>
    <property type="project" value="UniProtKB-KW"/>
</dbReference>
<dbReference type="Pfam" id="PF12729">
    <property type="entry name" value="4HB_MCP_1"/>
    <property type="match status" value="1"/>
</dbReference>
<dbReference type="Proteomes" id="UP000291151">
    <property type="component" value="Chromosome"/>
</dbReference>
<evidence type="ECO:0000256" key="6">
    <source>
        <dbReference type="PROSITE-ProRule" id="PRU00284"/>
    </source>
</evidence>
<keyword evidence="2" id="KW-1003">Cell membrane</keyword>
<comment type="subcellular location">
    <subcellularLocation>
        <location evidence="1">Cell membrane</location>
    </subcellularLocation>
</comment>
<feature type="coiled-coil region" evidence="7">
    <location>
        <begin position="524"/>
        <end position="551"/>
    </location>
</feature>
<feature type="domain" description="Methyl-accepting transducer" evidence="9">
    <location>
        <begin position="271"/>
        <end position="507"/>
    </location>
</feature>
<dbReference type="Gene3D" id="1.10.287.950">
    <property type="entry name" value="Methyl-accepting chemotaxis protein"/>
    <property type="match status" value="1"/>
</dbReference>
<evidence type="ECO:0000256" key="3">
    <source>
        <dbReference type="ARBA" id="ARBA00023136"/>
    </source>
</evidence>
<dbReference type="Pfam" id="PF00015">
    <property type="entry name" value="MCPsignal"/>
    <property type="match status" value="1"/>
</dbReference>
<gene>
    <name evidence="11" type="ORF">DKZ56_04495</name>
</gene>
<keyword evidence="7" id="KW-0175">Coiled coil</keyword>
<keyword evidence="8" id="KW-1133">Transmembrane helix</keyword>
<dbReference type="AlphaFoldDB" id="A0A4V1A2W6"/>
<feature type="transmembrane region" description="Helical" evidence="8">
    <location>
        <begin position="177"/>
        <end position="198"/>
    </location>
</feature>
<feature type="domain" description="HAMP" evidence="10">
    <location>
        <begin position="199"/>
        <end position="252"/>
    </location>
</feature>
<dbReference type="KEGG" id="uth:DKZ56_04495"/>
<dbReference type="Pfam" id="PF00672">
    <property type="entry name" value="HAMP"/>
    <property type="match status" value="1"/>
</dbReference>
<evidence type="ECO:0000256" key="2">
    <source>
        <dbReference type="ARBA" id="ARBA00022475"/>
    </source>
</evidence>
<dbReference type="SUPFAM" id="SSF158472">
    <property type="entry name" value="HAMP domain-like"/>
    <property type="match status" value="1"/>
</dbReference>
<dbReference type="PROSITE" id="PS50111">
    <property type="entry name" value="CHEMOTAXIS_TRANSDUC_2"/>
    <property type="match status" value="1"/>
</dbReference>
<evidence type="ECO:0000256" key="4">
    <source>
        <dbReference type="ARBA" id="ARBA00023224"/>
    </source>
</evidence>
<proteinExistence type="inferred from homology"/>
<keyword evidence="12" id="KW-1185">Reference proteome</keyword>
<evidence type="ECO:0000256" key="7">
    <source>
        <dbReference type="SAM" id="Coils"/>
    </source>
</evidence>
<dbReference type="EMBL" id="CP036528">
    <property type="protein sequence ID" value="QBK25180.1"/>
    <property type="molecule type" value="Genomic_DNA"/>
</dbReference>
<dbReference type="Gene3D" id="6.10.340.10">
    <property type="match status" value="1"/>
</dbReference>
<dbReference type="PROSITE" id="PS50885">
    <property type="entry name" value="HAMP"/>
    <property type="match status" value="1"/>
</dbReference>
<sequence length="557" mass="61263">MSIGGKMNVAFYSLIGLLCISMIVSFINFQRIDRQVEVALNERVTAIQGISSIRYEVAQLDKSATKYILKTDNSDYEMVNTYIQLIDQEIKELENLAVTDTMKGYIDELKQANENFAKEFTAVTERINRGETLSDNEKIQSLSLDLIKITDKMIEHQTKQLEDIKKATNRAISSSNITAIVVLIASLIVSGVLVYFVWKTITSPLRKVVEAVKVVSSGNLTEEDLKVFSKDEIGQLSNAFNTMKNNLKSLIRNVQQNAEQLSAAAQQLSASTEEIAATAEDMTRRVNSTAEMAHMNSQSAKDSARAMDETAGGVQKIAESTQVLHSTSLETSEMASHGGEIIRHAEKQMDIISQSTNIVNELVQKLSKQTEEIENISRVIAEITDQTNLLALNAAIEAARAGEHGKGFAVVAEEVRKLAEESKESASQITDLTVEIKRDTENVEKAVYDSLRSVEDGVKVITQAGQSFADIVQAIEKIKMQIEEISATSEQISASAEEVSAAVNEISNASTESASEIQIVAANIEEQTTTLDQVNKVAAELNDNAQNLQQEIRKFQI</sequence>
<dbReference type="SMART" id="SM00283">
    <property type="entry name" value="MA"/>
    <property type="match status" value="1"/>
</dbReference>
<dbReference type="RefSeq" id="WP_208651571.1">
    <property type="nucleotide sequence ID" value="NZ_CP036528.1"/>
</dbReference>
<dbReference type="SMART" id="SM00304">
    <property type="entry name" value="HAMP"/>
    <property type="match status" value="1"/>
</dbReference>
<evidence type="ECO:0000259" key="9">
    <source>
        <dbReference type="PROSITE" id="PS50111"/>
    </source>
</evidence>
<keyword evidence="8" id="KW-0812">Transmembrane</keyword>
<evidence type="ECO:0000256" key="5">
    <source>
        <dbReference type="ARBA" id="ARBA00029447"/>
    </source>
</evidence>
<dbReference type="InterPro" id="IPR003660">
    <property type="entry name" value="HAMP_dom"/>
</dbReference>
<evidence type="ECO:0000313" key="12">
    <source>
        <dbReference type="Proteomes" id="UP000291151"/>
    </source>
</evidence>
<dbReference type="InterPro" id="IPR004089">
    <property type="entry name" value="MCPsignal_dom"/>
</dbReference>
<organism evidence="11 12">
    <name type="scientific">Ureibacillus thermophilus</name>
    <dbReference type="NCBI Taxonomy" id="367743"/>
    <lineage>
        <taxon>Bacteria</taxon>
        <taxon>Bacillati</taxon>
        <taxon>Bacillota</taxon>
        <taxon>Bacilli</taxon>
        <taxon>Bacillales</taxon>
        <taxon>Caryophanaceae</taxon>
        <taxon>Ureibacillus</taxon>
    </lineage>
</organism>
<evidence type="ECO:0000256" key="1">
    <source>
        <dbReference type="ARBA" id="ARBA00004236"/>
    </source>
</evidence>
<dbReference type="PANTHER" id="PTHR32089">
    <property type="entry name" value="METHYL-ACCEPTING CHEMOTAXIS PROTEIN MCPB"/>
    <property type="match status" value="1"/>
</dbReference>
<dbReference type="GO" id="GO:0005886">
    <property type="term" value="C:plasma membrane"/>
    <property type="evidence" value="ECO:0007669"/>
    <property type="project" value="UniProtKB-SubCell"/>
</dbReference>
<comment type="similarity">
    <text evidence="5">Belongs to the methyl-accepting chemotaxis (MCP) protein family.</text>
</comment>
<dbReference type="InterPro" id="IPR024478">
    <property type="entry name" value="HlyB_4HB_MCP"/>
</dbReference>
<feature type="coiled-coil region" evidence="7">
    <location>
        <begin position="244"/>
        <end position="271"/>
    </location>
</feature>
<keyword evidence="3 8" id="KW-0472">Membrane</keyword>